<feature type="domain" description="DUF676" evidence="4">
    <location>
        <begin position="298"/>
        <end position="353"/>
    </location>
</feature>
<dbReference type="InterPro" id="IPR029058">
    <property type="entry name" value="AB_hydrolase_fold"/>
</dbReference>
<evidence type="ECO:0000313" key="5">
    <source>
        <dbReference type="EMBL" id="OXV10014.1"/>
    </source>
</evidence>
<feature type="compositionally biased region" description="Polar residues" evidence="3">
    <location>
        <begin position="1034"/>
        <end position="1049"/>
    </location>
</feature>
<organism evidence="5 6">
    <name type="scientific">Elaphomyces granulatus</name>
    <dbReference type="NCBI Taxonomy" id="519963"/>
    <lineage>
        <taxon>Eukaryota</taxon>
        <taxon>Fungi</taxon>
        <taxon>Dikarya</taxon>
        <taxon>Ascomycota</taxon>
        <taxon>Pezizomycotina</taxon>
        <taxon>Eurotiomycetes</taxon>
        <taxon>Eurotiomycetidae</taxon>
        <taxon>Eurotiales</taxon>
        <taxon>Elaphomycetaceae</taxon>
        <taxon>Elaphomyces</taxon>
    </lineage>
</organism>
<proteinExistence type="inferred from homology"/>
<feature type="compositionally biased region" description="Basic and acidic residues" evidence="3">
    <location>
        <begin position="258"/>
        <end position="278"/>
    </location>
</feature>
<feature type="compositionally biased region" description="Acidic residues" evidence="3">
    <location>
        <begin position="1055"/>
        <end position="1067"/>
    </location>
</feature>
<feature type="region of interest" description="Disordered" evidence="3">
    <location>
        <begin position="332"/>
        <end position="383"/>
    </location>
</feature>
<dbReference type="PANTHER" id="PTHR12482">
    <property type="entry name" value="LIPASE ROG1-RELATED-RELATED"/>
    <property type="match status" value="1"/>
</dbReference>
<evidence type="ECO:0000313" key="6">
    <source>
        <dbReference type="Proteomes" id="UP000243515"/>
    </source>
</evidence>
<feature type="region of interest" description="Disordered" evidence="3">
    <location>
        <begin position="766"/>
        <end position="810"/>
    </location>
</feature>
<comment type="caution">
    <text evidence="5">The sequence shown here is derived from an EMBL/GenBank/DDBJ whole genome shotgun (WGS) entry which is preliminary data.</text>
</comment>
<feature type="domain" description="DUF676" evidence="4">
    <location>
        <begin position="465"/>
        <end position="611"/>
    </location>
</feature>
<feature type="compositionally biased region" description="Basic and acidic residues" evidence="3">
    <location>
        <begin position="332"/>
        <end position="344"/>
    </location>
</feature>
<evidence type="ECO:0000256" key="3">
    <source>
        <dbReference type="SAM" id="MobiDB-lite"/>
    </source>
</evidence>
<feature type="region of interest" description="Disordered" evidence="3">
    <location>
        <begin position="869"/>
        <end position="891"/>
    </location>
</feature>
<dbReference type="OrthoDB" id="5368485at2759"/>
<evidence type="ECO:0000256" key="1">
    <source>
        <dbReference type="ARBA" id="ARBA00007920"/>
    </source>
</evidence>
<dbReference type="Proteomes" id="UP000243515">
    <property type="component" value="Unassembled WGS sequence"/>
</dbReference>
<dbReference type="InterPro" id="IPR007751">
    <property type="entry name" value="DUF676_lipase-like"/>
</dbReference>
<evidence type="ECO:0000259" key="4">
    <source>
        <dbReference type="Pfam" id="PF05057"/>
    </source>
</evidence>
<keyword evidence="2" id="KW-0442">Lipid degradation</keyword>
<protein>
    <recommendedName>
        <fullName evidence="4">DUF676 domain-containing protein</fullName>
    </recommendedName>
</protein>
<gene>
    <name evidence="5" type="ORF">Egran_02226</name>
</gene>
<accession>A0A232M117</accession>
<keyword evidence="2" id="KW-0443">Lipid metabolism</keyword>
<evidence type="ECO:0000256" key="2">
    <source>
        <dbReference type="ARBA" id="ARBA00022963"/>
    </source>
</evidence>
<feature type="region of interest" description="Disordered" evidence="3">
    <location>
        <begin position="649"/>
        <end position="681"/>
    </location>
</feature>
<dbReference type="GO" id="GO:0016042">
    <property type="term" value="P:lipid catabolic process"/>
    <property type="evidence" value="ECO:0007669"/>
    <property type="project" value="UniProtKB-KW"/>
</dbReference>
<feature type="compositionally biased region" description="Polar residues" evidence="3">
    <location>
        <begin position="279"/>
        <end position="291"/>
    </location>
</feature>
<dbReference type="EMBL" id="NPHW01003180">
    <property type="protein sequence ID" value="OXV10014.1"/>
    <property type="molecule type" value="Genomic_DNA"/>
</dbReference>
<dbReference type="Gene3D" id="3.40.50.1820">
    <property type="entry name" value="alpha/beta hydrolase"/>
    <property type="match status" value="1"/>
</dbReference>
<dbReference type="PIRSF" id="PIRSF005412">
    <property type="entry name" value="UCP005412_abhydr"/>
    <property type="match status" value="1"/>
</dbReference>
<dbReference type="SUPFAM" id="SSF53474">
    <property type="entry name" value="alpha/beta-Hydrolases"/>
    <property type="match status" value="1"/>
</dbReference>
<comment type="similarity">
    <text evidence="1">Belongs to the putative lipase ROG1 family.</text>
</comment>
<feature type="compositionally biased region" description="Acidic residues" evidence="3">
    <location>
        <begin position="373"/>
        <end position="383"/>
    </location>
</feature>
<dbReference type="GO" id="GO:0047372">
    <property type="term" value="F:monoacylglycerol lipase activity"/>
    <property type="evidence" value="ECO:0007669"/>
    <property type="project" value="TreeGrafter"/>
</dbReference>
<feature type="compositionally biased region" description="Basic and acidic residues" evidence="3">
    <location>
        <begin position="870"/>
        <end position="883"/>
    </location>
</feature>
<sequence>MLITPRTYFLSQTPDRGFNPLRGYRPRFLSLSGWHPGPTKNMLLVHQTGSVHVGEVVRYTLTYAPAADPILPTPSELHVRVRNTSAIPLRAAYLRGPYTLHTSCYPANFDPNSKYDQDALEGIPQFEPNLKAGGSWDATIPVPSQMRPTSQSASASAHENGQGVTWIIDVVSQVVFSTAAVVHFELFVTRDKRSLNHGYMSGASRSELHRVHDYRTSNKHGEKSFSMPATKGVFSKSITLRVDDTSSLWSTPSFPSLDGREECSGEKAHQAEGLKDHLNPSQNHPQSSNDPLLNEKRKKRVHFVVLTHGLHSNLGADMLFLKESIDSVARKAQEERRRLRETHHTQTSTNPGLSPSFADRQAPTPPAPGKNDNEDENEEVDEEVIVRGFPGNVVRTERGIQYLGKRLAKYVLLMTYPDQPYLPARHSKTPSFPRSLTRLKDSNREASGEFPFRKKRLDDKDYGYKITSISFIGHSLGGLVQMYAIAYIQKHSPNFFDLIKPINFIALATPFLGLSNENPIYVRFALDFGLVGRTGQDLGLSWTGPRVRSGWGTTIVGAGNESDNARKQSSAESKLLLRILPTGPANQALLKFRNRTLYSNVVNDGIVPLRTSCLLFLDWRGLNRVEKARRENGLVGTVAEWGWAELTGANSNSPGLSRPATERPSGGSENEVDQMRDSPLPKEMTLKQTSKVYAAFSSDTAVSPTNNQYLDRPLQAEPSEVNATDPEFRPANTAGLGIFGNLLSIFRPKVSKRSFSKKQIKIYKLSQTVSSSDGSREVPSPRASRVRGDSLYEDESLNAPPKTTVFESAGDLLKPPLPPIEYILDPAQRPNTIFHDRIYRPEDIPQPLVKQHTTIFASPQSLTFNFGSKTARESSDRFDRDSSSAEPPTKGMKVEEKIARAYHHDLLWRKVLVRLEPDAHNNIIVRRMFANAYGWPVIKHLVDTHFGIAQSNESFERHTEDLNSAGMPSIEVVDKRLVSLQTSTIELSERPVDVTGDYLPHSSGGGDLIHQGPPGVGTDCGHGMTSLKCPGSPSGRSENSNLSKHNFSKWSDVYSSDDDGDSESEDDHENREQFGGTDYSDRM</sequence>
<dbReference type="PANTHER" id="PTHR12482:SF62">
    <property type="entry name" value="LIPASE ROG1-RELATED"/>
    <property type="match status" value="1"/>
</dbReference>
<feature type="region of interest" description="Disordered" evidence="3">
    <location>
        <begin position="1000"/>
        <end position="1083"/>
    </location>
</feature>
<dbReference type="AlphaFoldDB" id="A0A232M117"/>
<dbReference type="InterPro" id="IPR016445">
    <property type="entry name" value="Rog1_fam"/>
</dbReference>
<reference evidence="5 6" key="1">
    <citation type="journal article" date="2015" name="Environ. Microbiol.">
        <title>Metagenome sequence of Elaphomyces granulatus from sporocarp tissue reveals Ascomycota ectomycorrhizal fingerprints of genome expansion and a Proteobacteria-rich microbiome.</title>
        <authorList>
            <person name="Quandt C.A."/>
            <person name="Kohler A."/>
            <person name="Hesse C.N."/>
            <person name="Sharpton T.J."/>
            <person name="Martin F."/>
            <person name="Spatafora J.W."/>
        </authorList>
    </citation>
    <scope>NUCLEOTIDE SEQUENCE [LARGE SCALE GENOMIC DNA]</scope>
    <source>
        <strain evidence="5 6">OSC145934</strain>
    </source>
</reference>
<dbReference type="Pfam" id="PF05057">
    <property type="entry name" value="DUF676"/>
    <property type="match status" value="2"/>
</dbReference>
<name>A0A232M117_9EURO</name>
<feature type="region of interest" description="Disordered" evidence="3">
    <location>
        <begin position="251"/>
        <end position="295"/>
    </location>
</feature>
<dbReference type="InterPro" id="IPR044294">
    <property type="entry name" value="Lipase-like"/>
</dbReference>
<keyword evidence="6" id="KW-1185">Reference proteome</keyword>